<keyword evidence="1" id="KW-1185">Reference proteome</keyword>
<sequence length="99" mass="11140">MCVGRINCFVSTLLGYCFALITKCLSTSAREFRYLSVEDSLGHLPSNTTSYFGWKLLPRYPPDGFGKKYAEFANASWRLNGSDPALLFPLPMIYTTRPS</sequence>
<accession>A0A1I7WAC2</accession>
<dbReference type="WBParaSite" id="Hba_01609">
    <property type="protein sequence ID" value="Hba_01609"/>
    <property type="gene ID" value="Hba_01609"/>
</dbReference>
<protein>
    <submittedName>
        <fullName evidence="2">Secreted protein</fullName>
    </submittedName>
</protein>
<evidence type="ECO:0000313" key="2">
    <source>
        <dbReference type="WBParaSite" id="Hba_01609"/>
    </source>
</evidence>
<proteinExistence type="predicted"/>
<evidence type="ECO:0000313" key="1">
    <source>
        <dbReference type="Proteomes" id="UP000095283"/>
    </source>
</evidence>
<dbReference type="AlphaFoldDB" id="A0A1I7WAC2"/>
<name>A0A1I7WAC2_HETBA</name>
<reference evidence="2" key="1">
    <citation type="submission" date="2016-11" db="UniProtKB">
        <authorList>
            <consortium name="WormBaseParasite"/>
        </authorList>
    </citation>
    <scope>IDENTIFICATION</scope>
</reference>
<dbReference type="Proteomes" id="UP000095283">
    <property type="component" value="Unplaced"/>
</dbReference>
<organism evidence="1 2">
    <name type="scientific">Heterorhabditis bacteriophora</name>
    <name type="common">Entomopathogenic nematode worm</name>
    <dbReference type="NCBI Taxonomy" id="37862"/>
    <lineage>
        <taxon>Eukaryota</taxon>
        <taxon>Metazoa</taxon>
        <taxon>Ecdysozoa</taxon>
        <taxon>Nematoda</taxon>
        <taxon>Chromadorea</taxon>
        <taxon>Rhabditida</taxon>
        <taxon>Rhabditina</taxon>
        <taxon>Rhabditomorpha</taxon>
        <taxon>Strongyloidea</taxon>
        <taxon>Heterorhabditidae</taxon>
        <taxon>Heterorhabditis</taxon>
    </lineage>
</organism>